<feature type="domain" description="HTH tetR-type" evidence="3">
    <location>
        <begin position="18"/>
        <end position="78"/>
    </location>
</feature>
<evidence type="ECO:0000259" key="3">
    <source>
        <dbReference type="PROSITE" id="PS50977"/>
    </source>
</evidence>
<comment type="caution">
    <text evidence="4">The sequence shown here is derived from an EMBL/GenBank/DDBJ whole genome shotgun (WGS) entry which is preliminary data.</text>
</comment>
<dbReference type="PRINTS" id="PR00455">
    <property type="entry name" value="HTHTETR"/>
</dbReference>
<dbReference type="RefSeq" id="WP_203004112.1">
    <property type="nucleotide sequence ID" value="NZ_JADWYU010000207.1"/>
</dbReference>
<reference evidence="4" key="1">
    <citation type="submission" date="2020-12" db="EMBL/GenBank/DDBJ databases">
        <title>Genomic characterization of non-nitrogen-fixing Frankia strains.</title>
        <authorList>
            <person name="Carlos-Shanley C."/>
            <person name="Guerra T."/>
            <person name="Hahn D."/>
        </authorList>
    </citation>
    <scope>NUCLEOTIDE SEQUENCE</scope>
    <source>
        <strain evidence="4">CN6</strain>
    </source>
</reference>
<dbReference type="InterPro" id="IPR001647">
    <property type="entry name" value="HTH_TetR"/>
</dbReference>
<evidence type="ECO:0000313" key="4">
    <source>
        <dbReference type="EMBL" id="MBL7632756.1"/>
    </source>
</evidence>
<dbReference type="EMBL" id="JAEACQ010000349">
    <property type="protein sequence ID" value="MBL7632756.1"/>
    <property type="molecule type" value="Genomic_DNA"/>
</dbReference>
<organism evidence="4 5">
    <name type="scientific">Frankia nepalensis</name>
    <dbReference type="NCBI Taxonomy" id="1836974"/>
    <lineage>
        <taxon>Bacteria</taxon>
        <taxon>Bacillati</taxon>
        <taxon>Actinomycetota</taxon>
        <taxon>Actinomycetes</taxon>
        <taxon>Frankiales</taxon>
        <taxon>Frankiaceae</taxon>
        <taxon>Frankia</taxon>
    </lineage>
</organism>
<accession>A0A937RVS0</accession>
<sequence length="211" mass="23836">MISEAAAGYQARRDEQREDSRRRILDAAVDCLIEGGFANATTLRIQTRAGISRGGLLHHFPSRGALLVAASEHLARQRLASTKEQAEQIARAHPAGPERLTRMVELMWSSFHEPHWWAALELWTASRTHEDIAAALRPVERHLGAIVRDTTDAMFGPVYVSHPRYRQLRELLLNSMRGLALTYAFDRRDPAQDQNLGAWKDLVIAMLETHD</sequence>
<dbReference type="AlphaFoldDB" id="A0A937RVS0"/>
<dbReference type="PROSITE" id="PS50977">
    <property type="entry name" value="HTH_TETR_2"/>
    <property type="match status" value="1"/>
</dbReference>
<protein>
    <submittedName>
        <fullName evidence="4">TetR/AcrR family transcriptional regulator</fullName>
    </submittedName>
</protein>
<dbReference type="PANTHER" id="PTHR30055:SF226">
    <property type="entry name" value="HTH-TYPE TRANSCRIPTIONAL REGULATOR PKSA"/>
    <property type="match status" value="1"/>
</dbReference>
<dbReference type="Gene3D" id="1.10.357.10">
    <property type="entry name" value="Tetracycline Repressor, domain 2"/>
    <property type="match status" value="1"/>
</dbReference>
<evidence type="ECO:0000256" key="2">
    <source>
        <dbReference type="PROSITE-ProRule" id="PRU00335"/>
    </source>
</evidence>
<dbReference type="Proteomes" id="UP000604475">
    <property type="component" value="Unassembled WGS sequence"/>
</dbReference>
<keyword evidence="5" id="KW-1185">Reference proteome</keyword>
<proteinExistence type="predicted"/>
<name>A0A937RVS0_9ACTN</name>
<dbReference type="GO" id="GO:0003700">
    <property type="term" value="F:DNA-binding transcription factor activity"/>
    <property type="evidence" value="ECO:0007669"/>
    <property type="project" value="TreeGrafter"/>
</dbReference>
<dbReference type="SUPFAM" id="SSF46689">
    <property type="entry name" value="Homeodomain-like"/>
    <property type="match status" value="1"/>
</dbReference>
<gene>
    <name evidence="4" type="ORF">I7412_37510</name>
</gene>
<dbReference type="Pfam" id="PF00440">
    <property type="entry name" value="TetR_N"/>
    <property type="match status" value="1"/>
</dbReference>
<feature type="DNA-binding region" description="H-T-H motif" evidence="2">
    <location>
        <begin position="41"/>
        <end position="60"/>
    </location>
</feature>
<dbReference type="PANTHER" id="PTHR30055">
    <property type="entry name" value="HTH-TYPE TRANSCRIPTIONAL REGULATOR RUTR"/>
    <property type="match status" value="1"/>
</dbReference>
<evidence type="ECO:0000256" key="1">
    <source>
        <dbReference type="ARBA" id="ARBA00023125"/>
    </source>
</evidence>
<evidence type="ECO:0000313" key="5">
    <source>
        <dbReference type="Proteomes" id="UP000604475"/>
    </source>
</evidence>
<keyword evidence="1 2" id="KW-0238">DNA-binding</keyword>
<dbReference type="InterPro" id="IPR009057">
    <property type="entry name" value="Homeodomain-like_sf"/>
</dbReference>
<dbReference type="GO" id="GO:0000976">
    <property type="term" value="F:transcription cis-regulatory region binding"/>
    <property type="evidence" value="ECO:0007669"/>
    <property type="project" value="TreeGrafter"/>
</dbReference>
<dbReference type="InterPro" id="IPR050109">
    <property type="entry name" value="HTH-type_TetR-like_transc_reg"/>
</dbReference>